<dbReference type="SUPFAM" id="SSF56784">
    <property type="entry name" value="HAD-like"/>
    <property type="match status" value="1"/>
</dbReference>
<dbReference type="InterPro" id="IPR023214">
    <property type="entry name" value="HAD_sf"/>
</dbReference>
<dbReference type="GO" id="GO:0008967">
    <property type="term" value="F:phosphoglycolate phosphatase activity"/>
    <property type="evidence" value="ECO:0007669"/>
    <property type="project" value="TreeGrafter"/>
</dbReference>
<sequence length="144" mass="16790">MFFERKLFCGYSRDLKLRKDVLETLDYLKSKGHNLSLATMTDYKYCKLAIERFSLNDYLDFILAPDLIDHSKSSPKFFEYGLKKYNNNEKSYLVDDASYALKVARKANIIPIAIEDKNGREDFNMAKSLSDFAIKEIGDLRNIF</sequence>
<protein>
    <submittedName>
        <fullName evidence="1">HAD hydrolase-like protein</fullName>
    </submittedName>
</protein>
<evidence type="ECO:0000313" key="2">
    <source>
        <dbReference type="Proteomes" id="UP001357733"/>
    </source>
</evidence>
<comment type="caution">
    <text evidence="1">The sequence shown here is derived from an EMBL/GenBank/DDBJ whole genome shotgun (WGS) entry which is preliminary data.</text>
</comment>
<dbReference type="InterPro" id="IPR041492">
    <property type="entry name" value="HAD_2"/>
</dbReference>
<dbReference type="GO" id="GO:0006281">
    <property type="term" value="P:DNA repair"/>
    <property type="evidence" value="ECO:0007669"/>
    <property type="project" value="TreeGrafter"/>
</dbReference>
<gene>
    <name evidence="1" type="ORF">VLK81_01630</name>
</gene>
<dbReference type="CDD" id="cd01427">
    <property type="entry name" value="HAD_like"/>
    <property type="match status" value="1"/>
</dbReference>
<dbReference type="InterPro" id="IPR050155">
    <property type="entry name" value="HAD-like_hydrolase_sf"/>
</dbReference>
<dbReference type="EMBL" id="JAYKOT010000001">
    <property type="protein sequence ID" value="MEB3428732.1"/>
    <property type="molecule type" value="Genomic_DNA"/>
</dbReference>
<accession>A0AAW9MVL3</accession>
<keyword evidence="1" id="KW-0378">Hydrolase</keyword>
<keyword evidence="2" id="KW-1185">Reference proteome</keyword>
<dbReference type="GO" id="GO:0005829">
    <property type="term" value="C:cytosol"/>
    <property type="evidence" value="ECO:0007669"/>
    <property type="project" value="TreeGrafter"/>
</dbReference>
<dbReference type="Proteomes" id="UP001357733">
    <property type="component" value="Unassembled WGS sequence"/>
</dbReference>
<dbReference type="Gene3D" id="3.40.50.1000">
    <property type="entry name" value="HAD superfamily/HAD-like"/>
    <property type="match status" value="1"/>
</dbReference>
<evidence type="ECO:0000313" key="1">
    <source>
        <dbReference type="EMBL" id="MEB3428732.1"/>
    </source>
</evidence>
<dbReference type="PANTHER" id="PTHR43434">
    <property type="entry name" value="PHOSPHOGLYCOLATE PHOSPHATASE"/>
    <property type="match status" value="1"/>
</dbReference>
<proteinExistence type="predicted"/>
<dbReference type="RefSeq" id="WP_324618907.1">
    <property type="nucleotide sequence ID" value="NZ_JAYKOT010000001.1"/>
</dbReference>
<dbReference type="Pfam" id="PF13419">
    <property type="entry name" value="HAD_2"/>
    <property type="match status" value="1"/>
</dbReference>
<dbReference type="InterPro" id="IPR036412">
    <property type="entry name" value="HAD-like_sf"/>
</dbReference>
<name>A0AAW9MVL3_9FIRM</name>
<dbReference type="AlphaFoldDB" id="A0AAW9MVL3"/>
<dbReference type="PANTHER" id="PTHR43434:SF1">
    <property type="entry name" value="PHOSPHOGLYCOLATE PHOSPHATASE"/>
    <property type="match status" value="1"/>
</dbReference>
<organism evidence="1 2">
    <name type="scientific">Citroniella saccharovorans</name>
    <dbReference type="NCBI Taxonomy" id="2053367"/>
    <lineage>
        <taxon>Bacteria</taxon>
        <taxon>Bacillati</taxon>
        <taxon>Bacillota</taxon>
        <taxon>Tissierellia</taxon>
        <taxon>Tissierellales</taxon>
        <taxon>Peptoniphilaceae</taxon>
        <taxon>Citroniella</taxon>
    </lineage>
</organism>
<reference evidence="1 2" key="1">
    <citation type="submission" date="2024-01" db="EMBL/GenBank/DDBJ databases">
        <title>Complete genome sequence of Citroniella saccharovorans strain M6.X9, isolated from human fecal sample.</title>
        <authorList>
            <person name="Cheng G."/>
            <person name="Westerholm M."/>
            <person name="Schnurer A."/>
        </authorList>
    </citation>
    <scope>NUCLEOTIDE SEQUENCE [LARGE SCALE GENOMIC DNA]</scope>
    <source>
        <strain evidence="1 2">DSM 29873</strain>
    </source>
</reference>